<evidence type="ECO:0000313" key="2">
    <source>
        <dbReference type="Proteomes" id="UP000789759"/>
    </source>
</evidence>
<gene>
    <name evidence="1" type="ORF">CPELLU_LOCUS7694</name>
</gene>
<sequence length="474" mass="54953">MSTSNIATPNTKQCTRCDKFKPIAEFTRQSGNKSKIFQRCNICADYEKQNKRDKQLKTKSSSNDNSPSLSLSHEEALSLSLGYEDIPTLSLSHENIPSHSFSHKDMPSLSLSYEDTLSLTLRSDDTSSFFLSYKDIPFFSSNQEFFLSSHEDTPPLSHKDILFLYLSHEDESSSSVNRIMSSNSDSIESNEDEIIHNVCDLEELIALKFRDEEVEDHVEFTITVKIEDELVNEENLNLEFNNYVEDKKFHAVIKSLLIPLQAGSRYYWELRNLYHNKKNGQYTGCATAHIGCTQRTDRQNKRQGKQPQAIITINYLAHECPEYKESNLPIGAIVWIKQNINKNWRKIELYKQLCNENLINPSLHTYHQVYYWIHKFSRTQYVTDIANQVISTKNFLERWELVNEGYKIIQYQENNFVCSLGFVAPFFQGLQNLQENFNEIIIDSTFKTNQERFELFAVNVNCGGDPSPKKLSVR</sequence>
<dbReference type="AlphaFoldDB" id="A0A9N9CXQ9"/>
<comment type="caution">
    <text evidence="1">The sequence shown here is derived from an EMBL/GenBank/DDBJ whole genome shotgun (WGS) entry which is preliminary data.</text>
</comment>
<keyword evidence="2" id="KW-1185">Reference proteome</keyword>
<evidence type="ECO:0000313" key="1">
    <source>
        <dbReference type="EMBL" id="CAG8616224.1"/>
    </source>
</evidence>
<name>A0A9N9CXQ9_9GLOM</name>
<organism evidence="1 2">
    <name type="scientific">Cetraspora pellucida</name>
    <dbReference type="NCBI Taxonomy" id="1433469"/>
    <lineage>
        <taxon>Eukaryota</taxon>
        <taxon>Fungi</taxon>
        <taxon>Fungi incertae sedis</taxon>
        <taxon>Mucoromycota</taxon>
        <taxon>Glomeromycotina</taxon>
        <taxon>Glomeromycetes</taxon>
        <taxon>Diversisporales</taxon>
        <taxon>Gigasporaceae</taxon>
        <taxon>Cetraspora</taxon>
    </lineage>
</organism>
<accession>A0A9N9CXQ9</accession>
<dbReference type="EMBL" id="CAJVQA010005242">
    <property type="protein sequence ID" value="CAG8616224.1"/>
    <property type="molecule type" value="Genomic_DNA"/>
</dbReference>
<protein>
    <submittedName>
        <fullName evidence="1">5712_t:CDS:1</fullName>
    </submittedName>
</protein>
<dbReference type="Proteomes" id="UP000789759">
    <property type="component" value="Unassembled WGS sequence"/>
</dbReference>
<proteinExistence type="predicted"/>
<feature type="non-terminal residue" evidence="1">
    <location>
        <position position="474"/>
    </location>
</feature>
<dbReference type="OrthoDB" id="10539171at2759"/>
<reference evidence="1" key="1">
    <citation type="submission" date="2021-06" db="EMBL/GenBank/DDBJ databases">
        <authorList>
            <person name="Kallberg Y."/>
            <person name="Tangrot J."/>
            <person name="Rosling A."/>
        </authorList>
    </citation>
    <scope>NUCLEOTIDE SEQUENCE</scope>
    <source>
        <strain evidence="1">FL966</strain>
    </source>
</reference>